<gene>
    <name evidence="10 12" type="primary">leuD</name>
    <name evidence="12" type="ORF">H0A72_03370</name>
</gene>
<dbReference type="FunFam" id="3.20.19.10:FF:000003">
    <property type="entry name" value="3-isopropylmalate dehydratase small subunit"/>
    <property type="match status" value="1"/>
</dbReference>
<reference evidence="12 13" key="1">
    <citation type="submission" date="2020-07" db="EMBL/GenBank/DDBJ databases">
        <title>Taxonomic revisions and descriptions of new bacterial species based on genomic comparisons in the high-G+C-content subgroup of the family Alcaligenaceae.</title>
        <authorList>
            <person name="Szabo A."/>
            <person name="Felfoldi T."/>
        </authorList>
    </citation>
    <scope>NUCLEOTIDE SEQUENCE [LARGE SCALE GENOMIC DNA]</scope>
    <source>
        <strain evidence="12 13">LMG 24012</strain>
    </source>
</reference>
<evidence type="ECO:0000256" key="1">
    <source>
        <dbReference type="ARBA" id="ARBA00000491"/>
    </source>
</evidence>
<dbReference type="NCBIfam" id="NF002458">
    <property type="entry name" value="PRK01641.1"/>
    <property type="match status" value="1"/>
</dbReference>
<evidence type="ECO:0000256" key="4">
    <source>
        <dbReference type="ARBA" id="ARBA00009845"/>
    </source>
</evidence>
<comment type="pathway">
    <text evidence="3 10">Amino-acid biosynthesis; L-leucine biosynthesis; L-leucine from 3-methyl-2-oxobutanoate: step 2/4.</text>
</comment>
<dbReference type="InterPro" id="IPR033940">
    <property type="entry name" value="IPMI_Swivel"/>
</dbReference>
<dbReference type="GO" id="GO:0009098">
    <property type="term" value="P:L-leucine biosynthetic process"/>
    <property type="evidence" value="ECO:0007669"/>
    <property type="project" value="UniProtKB-UniRule"/>
</dbReference>
<dbReference type="PANTHER" id="PTHR43345:SF5">
    <property type="entry name" value="3-ISOPROPYLMALATE DEHYDRATASE SMALL SUBUNIT"/>
    <property type="match status" value="1"/>
</dbReference>
<evidence type="ECO:0000256" key="2">
    <source>
        <dbReference type="ARBA" id="ARBA00002695"/>
    </source>
</evidence>
<evidence type="ECO:0000256" key="5">
    <source>
        <dbReference type="ARBA" id="ARBA00011271"/>
    </source>
</evidence>
<dbReference type="PANTHER" id="PTHR43345">
    <property type="entry name" value="3-ISOPROPYLMALATE DEHYDRATASE SMALL SUBUNIT 2-RELATED-RELATED"/>
    <property type="match status" value="1"/>
</dbReference>
<dbReference type="GO" id="GO:0009316">
    <property type="term" value="C:3-isopropylmalate dehydratase complex"/>
    <property type="evidence" value="ECO:0007669"/>
    <property type="project" value="InterPro"/>
</dbReference>
<comment type="similarity">
    <text evidence="4 10">Belongs to the LeuD family. LeuD type 1 subfamily.</text>
</comment>
<dbReference type="CDD" id="cd01577">
    <property type="entry name" value="IPMI_Swivel"/>
    <property type="match status" value="1"/>
</dbReference>
<keyword evidence="6 10" id="KW-0432">Leucine biosynthesis</keyword>
<comment type="catalytic activity">
    <reaction evidence="1 10">
        <text>(2R,3S)-3-isopropylmalate = (2S)-2-isopropylmalate</text>
        <dbReference type="Rhea" id="RHEA:32287"/>
        <dbReference type="ChEBI" id="CHEBI:1178"/>
        <dbReference type="ChEBI" id="CHEBI:35121"/>
        <dbReference type="EC" id="4.2.1.33"/>
    </reaction>
</comment>
<evidence type="ECO:0000256" key="6">
    <source>
        <dbReference type="ARBA" id="ARBA00022430"/>
    </source>
</evidence>
<name>A0A853FXE0_9BURK</name>
<dbReference type="InterPro" id="IPR004431">
    <property type="entry name" value="3-IsopropMal_deHydase_ssu"/>
</dbReference>
<evidence type="ECO:0000313" key="12">
    <source>
        <dbReference type="EMBL" id="NYT48342.1"/>
    </source>
</evidence>
<dbReference type="HAMAP" id="MF_01031">
    <property type="entry name" value="LeuD_type1"/>
    <property type="match status" value="1"/>
</dbReference>
<dbReference type="SUPFAM" id="SSF52016">
    <property type="entry name" value="LeuD/IlvD-like"/>
    <property type="match status" value="1"/>
</dbReference>
<proteinExistence type="inferred from homology"/>
<dbReference type="Gene3D" id="3.20.19.10">
    <property type="entry name" value="Aconitase, domain 4"/>
    <property type="match status" value="1"/>
</dbReference>
<evidence type="ECO:0000256" key="7">
    <source>
        <dbReference type="ARBA" id="ARBA00022605"/>
    </source>
</evidence>
<keyword evidence="9 10" id="KW-0100">Branched-chain amino acid biosynthesis</keyword>
<comment type="function">
    <text evidence="2 10">Catalyzes the isomerization between 2-isopropylmalate and 3-isopropylmalate, via the formation of 2-isopropylmaleate.</text>
</comment>
<evidence type="ECO:0000313" key="13">
    <source>
        <dbReference type="Proteomes" id="UP000559809"/>
    </source>
</evidence>
<sequence length="207" mass="23249">MQPFLCETGIAAPLEGRNIDTDQIVPARFLKVDRSKGYGRIFFHDLRFDADGKEHADFILNQEPFRRAAVLVADVNFGCGSSREAAVYALADFGIRAVIAPSFGDIFYNNCLKNGIVPVRLDEDVVTRLRANLRDGADRMVTVDLQNLSVTLPGGERHAFAIDPFWRDCLLKGVDDLELTLSHEQDIQRFEARYYAEMPWARVPGVS</sequence>
<dbReference type="InterPro" id="IPR015928">
    <property type="entry name" value="Aconitase/3IPM_dehydase_swvl"/>
</dbReference>
<dbReference type="GO" id="GO:0003861">
    <property type="term" value="F:3-isopropylmalate dehydratase activity"/>
    <property type="evidence" value="ECO:0007669"/>
    <property type="project" value="UniProtKB-UniRule"/>
</dbReference>
<organism evidence="12 13">
    <name type="scientific">Parapusillimonas granuli</name>
    <dbReference type="NCBI Taxonomy" id="380911"/>
    <lineage>
        <taxon>Bacteria</taxon>
        <taxon>Pseudomonadati</taxon>
        <taxon>Pseudomonadota</taxon>
        <taxon>Betaproteobacteria</taxon>
        <taxon>Burkholderiales</taxon>
        <taxon>Alcaligenaceae</taxon>
        <taxon>Parapusillimonas</taxon>
    </lineage>
</organism>
<keyword evidence="7 10" id="KW-0028">Amino-acid biosynthesis</keyword>
<evidence type="ECO:0000256" key="10">
    <source>
        <dbReference type="HAMAP-Rule" id="MF_01031"/>
    </source>
</evidence>
<dbReference type="InterPro" id="IPR050075">
    <property type="entry name" value="LeuD"/>
</dbReference>
<accession>A0A853FXE0</accession>
<evidence type="ECO:0000256" key="3">
    <source>
        <dbReference type="ARBA" id="ARBA00004729"/>
    </source>
</evidence>
<evidence type="ECO:0000256" key="8">
    <source>
        <dbReference type="ARBA" id="ARBA00023239"/>
    </source>
</evidence>
<dbReference type="NCBIfam" id="TIGR00171">
    <property type="entry name" value="leuD"/>
    <property type="match status" value="1"/>
</dbReference>
<dbReference type="RefSeq" id="WP_180153659.1">
    <property type="nucleotide sequence ID" value="NZ_JACCEM010000002.1"/>
</dbReference>
<protein>
    <recommendedName>
        <fullName evidence="10">3-isopropylmalate dehydratase small subunit</fullName>
        <ecNumber evidence="10">4.2.1.33</ecNumber>
    </recommendedName>
    <alternativeName>
        <fullName evidence="10">Alpha-IPM isomerase</fullName>
        <shortName evidence="10">IPMI</shortName>
    </alternativeName>
    <alternativeName>
        <fullName evidence="10">Isopropylmalate isomerase</fullName>
    </alternativeName>
</protein>
<dbReference type="InterPro" id="IPR000573">
    <property type="entry name" value="AconitaseA/IPMdHydase_ssu_swvl"/>
</dbReference>
<evidence type="ECO:0000256" key="9">
    <source>
        <dbReference type="ARBA" id="ARBA00023304"/>
    </source>
</evidence>
<comment type="subunit">
    <text evidence="5 10">Heterodimer of LeuC and LeuD.</text>
</comment>
<dbReference type="Proteomes" id="UP000559809">
    <property type="component" value="Unassembled WGS sequence"/>
</dbReference>
<comment type="caution">
    <text evidence="12">The sequence shown here is derived from an EMBL/GenBank/DDBJ whole genome shotgun (WGS) entry which is preliminary data.</text>
</comment>
<keyword evidence="8 10" id="KW-0456">Lyase</keyword>
<dbReference type="AlphaFoldDB" id="A0A853FXE0"/>
<dbReference type="EC" id="4.2.1.33" evidence="10"/>
<keyword evidence="13" id="KW-1185">Reference proteome</keyword>
<dbReference type="EMBL" id="JACCEM010000002">
    <property type="protein sequence ID" value="NYT48342.1"/>
    <property type="molecule type" value="Genomic_DNA"/>
</dbReference>
<feature type="domain" description="Aconitase A/isopropylmalate dehydratase small subunit swivel" evidence="11">
    <location>
        <begin position="1"/>
        <end position="123"/>
    </location>
</feature>
<dbReference type="UniPathway" id="UPA00048">
    <property type="reaction ID" value="UER00071"/>
</dbReference>
<evidence type="ECO:0000259" key="11">
    <source>
        <dbReference type="Pfam" id="PF00694"/>
    </source>
</evidence>
<dbReference type="Pfam" id="PF00694">
    <property type="entry name" value="Aconitase_C"/>
    <property type="match status" value="1"/>
</dbReference>